<feature type="domain" description="Tyr recombinase" evidence="4">
    <location>
        <begin position="92"/>
        <end position="282"/>
    </location>
</feature>
<reference evidence="5 6" key="2">
    <citation type="journal article" date="2016" name="Genome Announc.">
        <title>Draft Genome Sequences of Streptomyces scabiei S58, Streptomyces turgidiscabies T45, and Streptomyces acidiscabies a10, the Pathogens of Potato Common Scab, Isolated in Japan.</title>
        <authorList>
            <person name="Tomihama T."/>
            <person name="Nishi Y."/>
            <person name="Sakai M."/>
            <person name="Ikenaga M."/>
            <person name="Okubo T."/>
            <person name="Ikeda S."/>
        </authorList>
    </citation>
    <scope>NUCLEOTIDE SEQUENCE [LARGE SCALE GENOMIC DNA]</scope>
    <source>
        <strain evidence="5 6">S58</strain>
    </source>
</reference>
<dbReference type="InterPro" id="IPR011010">
    <property type="entry name" value="DNA_brk_join_enz"/>
</dbReference>
<dbReference type="InterPro" id="IPR010998">
    <property type="entry name" value="Integrase_recombinase_N"/>
</dbReference>
<evidence type="ECO:0000256" key="3">
    <source>
        <dbReference type="ARBA" id="ARBA00023172"/>
    </source>
</evidence>
<reference evidence="6" key="3">
    <citation type="submission" date="2016-02" db="EMBL/GenBank/DDBJ databases">
        <title>Draft genome of pathogenic Streptomyces sp. in Japan.</title>
        <authorList>
            <person name="Tomihama T."/>
            <person name="Ikenaga M."/>
            <person name="Sakai M."/>
            <person name="Okubo T."/>
            <person name="Ikeda S."/>
        </authorList>
    </citation>
    <scope>NUCLEOTIDE SEQUENCE [LARGE SCALE GENOMIC DNA]</scope>
    <source>
        <strain evidence="6">S58</strain>
    </source>
</reference>
<dbReference type="InterPro" id="IPR002104">
    <property type="entry name" value="Integrase_catalytic"/>
</dbReference>
<dbReference type="Gene3D" id="1.10.150.130">
    <property type="match status" value="1"/>
</dbReference>
<dbReference type="PROSITE" id="PS51898">
    <property type="entry name" value="TYR_RECOMBINASE"/>
    <property type="match status" value="1"/>
</dbReference>
<gene>
    <name evidence="5" type="ORF">SsS58_06991</name>
</gene>
<dbReference type="Pfam" id="PF00589">
    <property type="entry name" value="Phage_integrase"/>
    <property type="match status" value="1"/>
</dbReference>
<dbReference type="PANTHER" id="PTHR30349:SF64">
    <property type="entry name" value="PROPHAGE INTEGRASE INTD-RELATED"/>
    <property type="match status" value="1"/>
</dbReference>
<comment type="similarity">
    <text evidence="1">Belongs to the 'phage' integrase family.</text>
</comment>
<dbReference type="GO" id="GO:0003677">
    <property type="term" value="F:DNA binding"/>
    <property type="evidence" value="ECO:0007669"/>
    <property type="project" value="UniProtKB-KW"/>
</dbReference>
<dbReference type="InterPro" id="IPR050090">
    <property type="entry name" value="Tyrosine_recombinase_XerCD"/>
</dbReference>
<dbReference type="EMBL" id="BCMM01000042">
    <property type="protein sequence ID" value="GAQ66557.1"/>
    <property type="molecule type" value="Genomic_DNA"/>
</dbReference>
<dbReference type="GO" id="GO:0006310">
    <property type="term" value="P:DNA recombination"/>
    <property type="evidence" value="ECO:0007669"/>
    <property type="project" value="UniProtKB-KW"/>
</dbReference>
<dbReference type="InterPro" id="IPR013762">
    <property type="entry name" value="Integrase-like_cat_sf"/>
</dbReference>
<organism evidence="5 6">
    <name type="scientific">Streptomyces scabiei</name>
    <dbReference type="NCBI Taxonomy" id="1930"/>
    <lineage>
        <taxon>Bacteria</taxon>
        <taxon>Bacillati</taxon>
        <taxon>Actinomycetota</taxon>
        <taxon>Actinomycetes</taxon>
        <taxon>Kitasatosporales</taxon>
        <taxon>Streptomycetaceae</taxon>
        <taxon>Streptomyces</taxon>
    </lineage>
</organism>
<evidence type="ECO:0000313" key="6">
    <source>
        <dbReference type="Proteomes" id="UP000067448"/>
    </source>
</evidence>
<evidence type="ECO:0000256" key="2">
    <source>
        <dbReference type="ARBA" id="ARBA00023125"/>
    </source>
</evidence>
<comment type="caution">
    <text evidence="5">The sequence shown here is derived from an EMBL/GenBank/DDBJ whole genome shotgun (WGS) entry which is preliminary data.</text>
</comment>
<sequence length="282" mass="32029">MADNRGSRPLTRDFYRYLLDKHLFAFAESDLDGITAPRVREWRADRLRTTNARTMTAKVYRLLKAIMETAVDDELITRNPCWIKGAGKEDAAERRITTVAQVDALAEAVGMRWRLMVHLGAYGPMRPEELAGLRRRDVDLDNLRVRVRLAELERMNGRRVQGDTKSEAGTRTVILPAFLRRHLESYAEPGPDGLIFVGEKGAPFRRSAFGRRWRRAREVVGMPEDFRFYDLRHTGHTLSTRSGATLNGKRGPLPGRKIPTVVLARIWHATSDRSGQQNGPGL</sequence>
<dbReference type="PANTHER" id="PTHR30349">
    <property type="entry name" value="PHAGE INTEGRASE-RELATED"/>
    <property type="match status" value="1"/>
</dbReference>
<evidence type="ECO:0000313" key="5">
    <source>
        <dbReference type="EMBL" id="GAQ66557.1"/>
    </source>
</evidence>
<dbReference type="Proteomes" id="UP000067448">
    <property type="component" value="Unassembled WGS sequence"/>
</dbReference>
<evidence type="ECO:0000256" key="1">
    <source>
        <dbReference type="ARBA" id="ARBA00008857"/>
    </source>
</evidence>
<dbReference type="AlphaFoldDB" id="A0A100JVQ9"/>
<evidence type="ECO:0000259" key="4">
    <source>
        <dbReference type="PROSITE" id="PS51898"/>
    </source>
</evidence>
<proteinExistence type="inferred from homology"/>
<reference evidence="6" key="1">
    <citation type="submission" date="2015-11" db="EMBL/GenBank/DDBJ databases">
        <authorList>
            <consortium name="Cross-ministerial Strategic Innovation Promotion Program (SIP) consortium"/>
            <person name="Tomihama T."/>
            <person name="Ikenaga M."/>
            <person name="Sakai M."/>
            <person name="Okubo T."/>
            <person name="Ikeda S."/>
        </authorList>
    </citation>
    <scope>NUCLEOTIDE SEQUENCE [LARGE SCALE GENOMIC DNA]</scope>
    <source>
        <strain evidence="6">S58</strain>
    </source>
</reference>
<name>A0A100JVQ9_STRSC</name>
<dbReference type="GO" id="GO:0015074">
    <property type="term" value="P:DNA integration"/>
    <property type="evidence" value="ECO:0007669"/>
    <property type="project" value="InterPro"/>
</dbReference>
<dbReference type="Gene3D" id="1.10.443.10">
    <property type="entry name" value="Intergrase catalytic core"/>
    <property type="match status" value="1"/>
</dbReference>
<keyword evidence="2" id="KW-0238">DNA-binding</keyword>
<accession>A0A100JVQ9</accession>
<dbReference type="SUPFAM" id="SSF56349">
    <property type="entry name" value="DNA breaking-rejoining enzymes"/>
    <property type="match status" value="1"/>
</dbReference>
<protein>
    <submittedName>
        <fullName evidence="5">Putative prophage phiRv2 integrase</fullName>
    </submittedName>
</protein>
<keyword evidence="3" id="KW-0233">DNA recombination</keyword>